<name>R1I836_9PSEU</name>
<reference evidence="3 4" key="1">
    <citation type="submission" date="2013-02" db="EMBL/GenBank/DDBJ databases">
        <title>Draft genome sequence of Amycolatopsis vancoresmycina strain DSM 44592T.</title>
        <authorList>
            <person name="Kumar S."/>
            <person name="Kaur N."/>
            <person name="Kaur C."/>
            <person name="Raghava G.P.S."/>
            <person name="Mayilraj S."/>
        </authorList>
    </citation>
    <scope>NUCLEOTIDE SEQUENCE [LARGE SCALE GENOMIC DNA]</scope>
    <source>
        <strain evidence="3 4">DSM 44592</strain>
    </source>
</reference>
<keyword evidence="4" id="KW-1185">Reference proteome</keyword>
<keyword evidence="2 3" id="KW-0413">Isomerase</keyword>
<dbReference type="PIRSF" id="PIRSF005384">
    <property type="entry name" value="RpiB_LacA_B"/>
    <property type="match status" value="1"/>
</dbReference>
<dbReference type="NCBIfam" id="TIGR00689">
    <property type="entry name" value="rpiB_lacA_lacB"/>
    <property type="match status" value="1"/>
</dbReference>
<dbReference type="Proteomes" id="UP000014139">
    <property type="component" value="Unassembled WGS sequence"/>
</dbReference>
<dbReference type="PANTHER" id="PTHR43732">
    <property type="entry name" value="RIBOSE 5-PHOSPHATE ISOMERASE-RELATED"/>
    <property type="match status" value="1"/>
</dbReference>
<dbReference type="GO" id="GO:0016861">
    <property type="term" value="F:intramolecular oxidoreductase activity, interconverting aldoses and ketoses"/>
    <property type="evidence" value="ECO:0007669"/>
    <property type="project" value="UniProtKB-ARBA"/>
</dbReference>
<gene>
    <name evidence="3" type="ORF">H480_20819</name>
</gene>
<dbReference type="PATRIC" id="fig|1292037.4.peg.3946"/>
<protein>
    <submittedName>
        <fullName evidence="3">RpiB/LacA/LacB family sugar-phosphate isomerase</fullName>
    </submittedName>
</protein>
<evidence type="ECO:0000256" key="2">
    <source>
        <dbReference type="ARBA" id="ARBA00023235"/>
    </source>
</evidence>
<dbReference type="PANTHER" id="PTHR43732:SF1">
    <property type="entry name" value="RIBOSE 5-PHOSPHATE ISOMERASE"/>
    <property type="match status" value="1"/>
</dbReference>
<dbReference type="Gene3D" id="3.40.1400.10">
    <property type="entry name" value="Sugar-phosphate isomerase, RpiB/LacA/LacB"/>
    <property type="match status" value="1"/>
</dbReference>
<dbReference type="eggNOG" id="COG0698">
    <property type="taxonomic scope" value="Bacteria"/>
</dbReference>
<proteinExistence type="inferred from homology"/>
<accession>R1I836</accession>
<dbReference type="EMBL" id="AOUO01000298">
    <property type="protein sequence ID" value="EOD66569.1"/>
    <property type="molecule type" value="Genomic_DNA"/>
</dbReference>
<organism evidence="3 4">
    <name type="scientific">Amycolatopsis vancoresmycina DSM 44592</name>
    <dbReference type="NCBI Taxonomy" id="1292037"/>
    <lineage>
        <taxon>Bacteria</taxon>
        <taxon>Bacillati</taxon>
        <taxon>Actinomycetota</taxon>
        <taxon>Actinomycetes</taxon>
        <taxon>Pseudonocardiales</taxon>
        <taxon>Pseudonocardiaceae</taxon>
        <taxon>Amycolatopsis</taxon>
    </lineage>
</organism>
<dbReference type="SUPFAM" id="SSF89623">
    <property type="entry name" value="Ribose/Galactose isomerase RpiB/AlsB"/>
    <property type="match status" value="1"/>
</dbReference>
<dbReference type="InterPro" id="IPR051812">
    <property type="entry name" value="SPI_LacAB/RpiB"/>
</dbReference>
<dbReference type="InterPro" id="IPR036569">
    <property type="entry name" value="RpiB_LacA_LacB_sf"/>
</dbReference>
<evidence type="ECO:0000256" key="1">
    <source>
        <dbReference type="ARBA" id="ARBA00008754"/>
    </source>
</evidence>
<comment type="caution">
    <text evidence="3">The sequence shown here is derived from an EMBL/GenBank/DDBJ whole genome shotgun (WGS) entry which is preliminary data.</text>
</comment>
<dbReference type="AlphaFoldDB" id="R1I836"/>
<sequence length="142" mass="15381">MKDHIGDLLRGRGYPVLDYSGFPVRDYPDVASDAAEAICRGECTRAILFCGTGLGMAIVANKFYGVRAVTAHDTLSAERARTSNDAQILTMGAMVIAPSAAETVVDRWLAAEFGGGRSLRKVERVNQIDARNRLPPSRAARR</sequence>
<dbReference type="Pfam" id="PF02502">
    <property type="entry name" value="LacAB_rpiB"/>
    <property type="match status" value="1"/>
</dbReference>
<evidence type="ECO:0000313" key="4">
    <source>
        <dbReference type="Proteomes" id="UP000014139"/>
    </source>
</evidence>
<dbReference type="GO" id="GO:0005975">
    <property type="term" value="P:carbohydrate metabolic process"/>
    <property type="evidence" value="ECO:0007669"/>
    <property type="project" value="InterPro"/>
</dbReference>
<evidence type="ECO:0000313" key="3">
    <source>
        <dbReference type="EMBL" id="EOD66569.1"/>
    </source>
</evidence>
<dbReference type="InterPro" id="IPR003500">
    <property type="entry name" value="RpiB_LacA_LacB"/>
</dbReference>
<comment type="similarity">
    <text evidence="1">Belongs to the LacAB/RpiB family.</text>
</comment>